<evidence type="ECO:0000313" key="8">
    <source>
        <dbReference type="Proteomes" id="UP000789901"/>
    </source>
</evidence>
<evidence type="ECO:0000313" key="7">
    <source>
        <dbReference type="EMBL" id="CAG8838043.1"/>
    </source>
</evidence>
<dbReference type="EMBL" id="CAJVQB010057166">
    <property type="protein sequence ID" value="CAG8838043.1"/>
    <property type="molecule type" value="Genomic_DNA"/>
</dbReference>
<evidence type="ECO:0000256" key="3">
    <source>
        <dbReference type="ARBA" id="ARBA00022771"/>
    </source>
</evidence>
<gene>
    <name evidence="7" type="ORF">GMARGA_LOCUS33781</name>
</gene>
<keyword evidence="4" id="KW-0862">Zinc</keyword>
<name>A0ABN7WQS8_GIGMA</name>
<evidence type="ECO:0000256" key="5">
    <source>
        <dbReference type="ARBA" id="ARBA00023242"/>
    </source>
</evidence>
<dbReference type="PANTHER" id="PTHR46481:SF10">
    <property type="entry name" value="ZINC FINGER BED DOMAIN-CONTAINING PROTEIN 39"/>
    <property type="match status" value="1"/>
</dbReference>
<dbReference type="Proteomes" id="UP000789901">
    <property type="component" value="Unassembled WGS sequence"/>
</dbReference>
<keyword evidence="8" id="KW-1185">Reference proteome</keyword>
<sequence>DEDQKSNKKQKVDIKNKEDILKYIENQELTPKRQEQLENGMCLAFVCAGISFNVAKNKIFHTWLQDLRPGFKIPGFKTLAWRIFNKQIIRVEAKMESEIQNKNYITLKHLYALCNYSNMHHTSEFLIQEIETIVTQIGAEKICAVVSDNGANVAAAWRLITQKFPHIVNVSCIAHWLNLICKDIMKEFFLKRVLSQAILVVQFFKSSHIANLAFENKIQINNIVGRGIKQYVVTHWSSYYDTIYSILCLKVAFIRILEHDLDIITNNEVYSILNRGLFYDDLYFMTTVLQPIKESIVQLERQLASYKLSKPPFNEPFKPDCQTPQTWWKTIEDVYDHLSTLAVKLLNITPHSASFEALAKIHRYYTTHAKEEISYINCELTLEDVLAVANETLDLKEIFDLNHKIFRENAEEDPNYNYDVDDLVDEVFV</sequence>
<evidence type="ECO:0000256" key="1">
    <source>
        <dbReference type="ARBA" id="ARBA00004123"/>
    </source>
</evidence>
<dbReference type="PANTHER" id="PTHR46481">
    <property type="entry name" value="ZINC FINGER BED DOMAIN-CONTAINING PROTEIN 4"/>
    <property type="match status" value="1"/>
</dbReference>
<dbReference type="InterPro" id="IPR007021">
    <property type="entry name" value="DUF659"/>
</dbReference>
<feature type="non-terminal residue" evidence="7">
    <location>
        <position position="1"/>
    </location>
</feature>
<dbReference type="InterPro" id="IPR052035">
    <property type="entry name" value="ZnF_BED_domain_contain"/>
</dbReference>
<accession>A0ABN7WQS8</accession>
<dbReference type="InterPro" id="IPR012337">
    <property type="entry name" value="RNaseH-like_sf"/>
</dbReference>
<keyword evidence="2" id="KW-0479">Metal-binding</keyword>
<evidence type="ECO:0000256" key="2">
    <source>
        <dbReference type="ARBA" id="ARBA00022723"/>
    </source>
</evidence>
<evidence type="ECO:0000256" key="4">
    <source>
        <dbReference type="ARBA" id="ARBA00022833"/>
    </source>
</evidence>
<feature type="domain" description="DUF659" evidence="6">
    <location>
        <begin position="114"/>
        <end position="197"/>
    </location>
</feature>
<dbReference type="Pfam" id="PF04937">
    <property type="entry name" value="DUF659"/>
    <property type="match status" value="1"/>
</dbReference>
<keyword evidence="3" id="KW-0863">Zinc-finger</keyword>
<comment type="caution">
    <text evidence="7">The sequence shown here is derived from an EMBL/GenBank/DDBJ whole genome shotgun (WGS) entry which is preliminary data.</text>
</comment>
<dbReference type="SUPFAM" id="SSF53098">
    <property type="entry name" value="Ribonuclease H-like"/>
    <property type="match status" value="1"/>
</dbReference>
<protein>
    <submittedName>
        <fullName evidence="7">42305_t:CDS:1</fullName>
    </submittedName>
</protein>
<proteinExistence type="predicted"/>
<comment type="subcellular location">
    <subcellularLocation>
        <location evidence="1">Nucleus</location>
    </subcellularLocation>
</comment>
<organism evidence="7 8">
    <name type="scientific">Gigaspora margarita</name>
    <dbReference type="NCBI Taxonomy" id="4874"/>
    <lineage>
        <taxon>Eukaryota</taxon>
        <taxon>Fungi</taxon>
        <taxon>Fungi incertae sedis</taxon>
        <taxon>Mucoromycota</taxon>
        <taxon>Glomeromycotina</taxon>
        <taxon>Glomeromycetes</taxon>
        <taxon>Diversisporales</taxon>
        <taxon>Gigasporaceae</taxon>
        <taxon>Gigaspora</taxon>
    </lineage>
</organism>
<reference evidence="7 8" key="1">
    <citation type="submission" date="2021-06" db="EMBL/GenBank/DDBJ databases">
        <authorList>
            <person name="Kallberg Y."/>
            <person name="Tangrot J."/>
            <person name="Rosling A."/>
        </authorList>
    </citation>
    <scope>NUCLEOTIDE SEQUENCE [LARGE SCALE GENOMIC DNA]</scope>
    <source>
        <strain evidence="7 8">120-4 pot B 10/14</strain>
    </source>
</reference>
<keyword evidence="5" id="KW-0539">Nucleus</keyword>
<evidence type="ECO:0000259" key="6">
    <source>
        <dbReference type="Pfam" id="PF04937"/>
    </source>
</evidence>